<protein>
    <recommendedName>
        <fullName evidence="1">SpoVT-AbrB domain-containing protein</fullName>
    </recommendedName>
</protein>
<dbReference type="InterPro" id="IPR007159">
    <property type="entry name" value="SpoVT-AbrB_dom"/>
</dbReference>
<organism evidence="2">
    <name type="scientific">marine sediment metagenome</name>
    <dbReference type="NCBI Taxonomy" id="412755"/>
    <lineage>
        <taxon>unclassified sequences</taxon>
        <taxon>metagenomes</taxon>
        <taxon>ecological metagenomes</taxon>
    </lineage>
</organism>
<dbReference type="PROSITE" id="PS51740">
    <property type="entry name" value="SPOVT_ABRB"/>
    <property type="match status" value="1"/>
</dbReference>
<accession>X1FZ61</accession>
<dbReference type="PROSITE" id="PS51257">
    <property type="entry name" value="PROKAR_LIPOPROTEIN"/>
    <property type="match status" value="1"/>
</dbReference>
<evidence type="ECO:0000313" key="2">
    <source>
        <dbReference type="EMBL" id="GAH34619.1"/>
    </source>
</evidence>
<dbReference type="NCBIfam" id="NF040962">
    <property type="entry name" value="near_HgcAB"/>
    <property type="match status" value="1"/>
</dbReference>
<proteinExistence type="predicted"/>
<dbReference type="NCBIfam" id="TIGR01439">
    <property type="entry name" value="lp_hng_hel_AbrB"/>
    <property type="match status" value="1"/>
</dbReference>
<gene>
    <name evidence="2" type="ORF">S03H2_17896</name>
</gene>
<dbReference type="InterPro" id="IPR037914">
    <property type="entry name" value="SpoVT-AbrB_sf"/>
</dbReference>
<comment type="caution">
    <text evidence="2">The sequence shown here is derived from an EMBL/GenBank/DDBJ whole genome shotgun (WGS) entry which is preliminary data.</text>
</comment>
<name>X1FZ61_9ZZZZ</name>
<dbReference type="Gene3D" id="2.10.260.10">
    <property type="match status" value="1"/>
</dbReference>
<reference evidence="2" key="1">
    <citation type="journal article" date="2014" name="Front. Microbiol.">
        <title>High frequency of phylogenetically diverse reductive dehalogenase-homologous genes in deep subseafloor sedimentary metagenomes.</title>
        <authorList>
            <person name="Kawai M."/>
            <person name="Futagami T."/>
            <person name="Toyoda A."/>
            <person name="Takaki Y."/>
            <person name="Nishi S."/>
            <person name="Hori S."/>
            <person name="Arai W."/>
            <person name="Tsubouchi T."/>
            <person name="Morono Y."/>
            <person name="Uchiyama I."/>
            <person name="Ito T."/>
            <person name="Fujiyama A."/>
            <person name="Inagaki F."/>
            <person name="Takami H."/>
        </authorList>
    </citation>
    <scope>NUCLEOTIDE SEQUENCE</scope>
    <source>
        <strain evidence="2">Expedition CK06-06</strain>
    </source>
</reference>
<sequence length="91" mass="9932">MEQKDAYQSCSMPSLGSCCRVEALISIDDRGQMILPKDIREKAGIIAGDKLAIIGMEQDGKLNCIALVKAEVLTEMAKSTLGPIMKEIFQE</sequence>
<dbReference type="AlphaFoldDB" id="X1FZ61"/>
<dbReference type="SMART" id="SM00966">
    <property type="entry name" value="SpoVT_AbrB"/>
    <property type="match status" value="1"/>
</dbReference>
<feature type="domain" description="SpoVT-AbrB" evidence="1">
    <location>
        <begin position="22"/>
        <end position="72"/>
    </location>
</feature>
<dbReference type="GO" id="GO:0003677">
    <property type="term" value="F:DNA binding"/>
    <property type="evidence" value="ECO:0007669"/>
    <property type="project" value="InterPro"/>
</dbReference>
<evidence type="ECO:0000259" key="1">
    <source>
        <dbReference type="PROSITE" id="PS51740"/>
    </source>
</evidence>
<dbReference type="EMBL" id="BARU01009257">
    <property type="protein sequence ID" value="GAH34619.1"/>
    <property type="molecule type" value="Genomic_DNA"/>
</dbReference>
<dbReference type="SUPFAM" id="SSF89447">
    <property type="entry name" value="AbrB/MazE/MraZ-like"/>
    <property type="match status" value="1"/>
</dbReference>